<accession>A0A7H9CHJ1</accession>
<proteinExistence type="predicted"/>
<organism evidence="1 2">
    <name type="scientific">Candidatus Campylobacter infans</name>
    <dbReference type="NCBI Taxonomy" id="2561898"/>
    <lineage>
        <taxon>Bacteria</taxon>
        <taxon>Pseudomonadati</taxon>
        <taxon>Campylobacterota</taxon>
        <taxon>Epsilonproteobacteria</taxon>
        <taxon>Campylobacterales</taxon>
        <taxon>Campylobacteraceae</taxon>
        <taxon>Campylobacter</taxon>
    </lineage>
</organism>
<sequence length="227" mass="25574">MKIFFLATMLSKRASNLINANDEYLVLSPLDDEELKSKCQSKIIKYEIDTLAFVLMMICAKTFLENEFFSDADIGYLSGESNVGEEEIEQILEFLAKAKRLIIAPEIFNETNAKSLEFMLGLICKHFELESVDLAGQGVSFDGELGELEDGRDFNGACVFYYTNPQSKLLGSELFAKVAKLKNGDKITLKTSFGEFETTFSVDEKLKGLIGIFSHQKAKNCFERLKF</sequence>
<reference evidence="1 2" key="1">
    <citation type="submission" date="2020-02" db="EMBL/GenBank/DDBJ databases">
        <title>Complete genome sequence of the novel Campylobacter species Candidatus Campylobacter infans.</title>
        <authorList>
            <person name="Duim B."/>
            <person name="Zomer A."/>
            <person name="van der Graaf L."/>
            <person name="Wagenaar J."/>
        </authorList>
    </citation>
    <scope>NUCLEOTIDE SEQUENCE [LARGE SCALE GENOMIC DNA]</scope>
    <source>
        <strain evidence="1 2">19S00001</strain>
    </source>
</reference>
<dbReference type="AlphaFoldDB" id="A0A7H9CHJ1"/>
<gene>
    <name evidence="1" type="ORF">CINF_1093</name>
</gene>
<dbReference type="RefSeq" id="WP_179974790.1">
    <property type="nucleotide sequence ID" value="NZ_CP049075.1"/>
</dbReference>
<keyword evidence="2" id="KW-1185">Reference proteome</keyword>
<evidence type="ECO:0000313" key="2">
    <source>
        <dbReference type="Proteomes" id="UP000509414"/>
    </source>
</evidence>
<dbReference type="KEGG" id="cinf:CINF_1093"/>
<dbReference type="EMBL" id="CP049075">
    <property type="protein sequence ID" value="QLI05587.1"/>
    <property type="molecule type" value="Genomic_DNA"/>
</dbReference>
<evidence type="ECO:0000313" key="1">
    <source>
        <dbReference type="EMBL" id="QLI05587.1"/>
    </source>
</evidence>
<protein>
    <submittedName>
        <fullName evidence="1">Uncharacterized protein</fullName>
    </submittedName>
</protein>
<dbReference type="Proteomes" id="UP000509414">
    <property type="component" value="Chromosome"/>
</dbReference>
<name>A0A7H9CHJ1_9BACT</name>